<sequence length="546" mass="63110">MTNKTQELQRVIADMAVLIEQDAEPDPQLYAFFFQHPEISLELIHLINNLSEELVHDGPPIYSACVFALDICIAQLQAAAEANNKNAAKLLTQLMNHLAEVIDTHKHSLSFWLPVLNAFYEVHVELTNDLKEAYYGLASQDDDAVEVDEQFNHLDSIKDLIHELSDLTLFDITENFFAQSYAMPPDFFADLIVDLYSIEEGKDIALLALLHPNVEVREIALSTIDQLMNTITLTPASLSRLQIIKHWYPTHDHGIFDRWIKTQRKKGVTFETEAIQARITIKATEVDGSGSQGVFIHGRKNKKNRLCGLLLKYDLGIKDAWITPEISAAEVTDYYHKAFEDSVTLREVDFSYFQTIVEHFLAITVEKGDIPNLHFLEILEFLGVRLKPDKLDLDYVFEQLSVQIIPFTQEKIAESLKRSKMWLKNKQFTESWYIENPTIDKIVNHNSSFVEGVKVCRLADAMEAVFSEEMELHRDKWQFHFLWIALWVKAKHRKNEKVWQDSFLIAYAIHQGYPLKDIPVMKEICYQTVINSIETMQERRTHLSQE</sequence>
<dbReference type="AlphaFoldDB" id="A0A2S6EU74"/>
<dbReference type="RefSeq" id="WP_028379004.1">
    <property type="nucleotide sequence ID" value="NZ_CP017601.1"/>
</dbReference>
<organism evidence="1 2">
    <name type="scientific">Legionella pneumophila</name>
    <dbReference type="NCBI Taxonomy" id="446"/>
    <lineage>
        <taxon>Bacteria</taxon>
        <taxon>Pseudomonadati</taxon>
        <taxon>Pseudomonadota</taxon>
        <taxon>Gammaproteobacteria</taxon>
        <taxon>Legionellales</taxon>
        <taxon>Legionellaceae</taxon>
        <taxon>Legionella</taxon>
    </lineage>
</organism>
<evidence type="ECO:0000313" key="1">
    <source>
        <dbReference type="EMBL" id="PPK28749.1"/>
    </source>
</evidence>
<evidence type="ECO:0000313" key="2">
    <source>
        <dbReference type="Proteomes" id="UP000239239"/>
    </source>
</evidence>
<dbReference type="EMBL" id="PQWY01000021">
    <property type="protein sequence ID" value="PPK28749.1"/>
    <property type="molecule type" value="Genomic_DNA"/>
</dbReference>
<protein>
    <submittedName>
        <fullName evidence="1">Uncharacterized protein</fullName>
    </submittedName>
</protein>
<gene>
    <name evidence="1" type="ORF">C3928_15005</name>
</gene>
<name>A0A2S6EU74_LEGPN</name>
<dbReference type="OrthoDB" id="5650953at2"/>
<reference evidence="1 2" key="1">
    <citation type="submission" date="2018-02" db="EMBL/GenBank/DDBJ databases">
        <title>Draft genome sequences of four Legionella pneumophila clinical strains isolated in Ontario.</title>
        <authorList>
            <person name="Fortuna A."/>
            <person name="Ramnarine R."/>
            <person name="Li A."/>
            <person name="Frantz C."/>
            <person name="Mallo G."/>
        </authorList>
    </citation>
    <scope>NUCLEOTIDE SEQUENCE [LARGE SCALE GENOMIC DNA]</scope>
    <source>
        <strain evidence="1 2">LG61</strain>
    </source>
</reference>
<proteinExistence type="predicted"/>
<comment type="caution">
    <text evidence="1">The sequence shown here is derived from an EMBL/GenBank/DDBJ whole genome shotgun (WGS) entry which is preliminary data.</text>
</comment>
<accession>A0A2S6EU74</accession>
<dbReference type="Proteomes" id="UP000239239">
    <property type="component" value="Unassembled WGS sequence"/>
</dbReference>